<dbReference type="InParanoid" id="G2XV52"/>
<evidence type="ECO:0000313" key="2">
    <source>
        <dbReference type="EMBL" id="CCD44372.1"/>
    </source>
</evidence>
<dbReference type="Proteomes" id="UP000008177">
    <property type="component" value="Unplaced contigs"/>
</dbReference>
<sequence length="213" mass="23996">MIRFRSMYSILPRRAFVSLVHFWDFDDFDDFTTLRFYYCICSHCDRFESHLAASSKKKRHCPSCGQTVHTVHTTSYTLLATCYSLLVHKHNGAKGRGPQSSILPVQSSSRPVAQSSSRPVAQPSNGKDLGHKPPTLTTLTFLSHLESRKGTGNIKLLSHSQHQQPVTGTYRYRLAIHSPKYCSTPLSLSAAAKRLTLHTIKKIQHPPLSSFHH</sequence>
<keyword evidence="2" id="KW-0808">Transferase</keyword>
<protein>
    <submittedName>
        <fullName evidence="2">Similar to protein kinase, partial sequence</fullName>
    </submittedName>
</protein>
<dbReference type="HOGENOM" id="CLU_1294205_0_0_1"/>
<gene>
    <name evidence="2" type="ORF">BofuT4_P059520.1</name>
</gene>
<name>G2XV52_BOTF4</name>
<keyword evidence="2" id="KW-0418">Kinase</keyword>
<organism evidence="2 3">
    <name type="scientific">Botryotinia fuckeliana (strain T4)</name>
    <name type="common">Noble rot fungus</name>
    <name type="synonym">Botrytis cinerea</name>
    <dbReference type="NCBI Taxonomy" id="999810"/>
    <lineage>
        <taxon>Eukaryota</taxon>
        <taxon>Fungi</taxon>
        <taxon>Dikarya</taxon>
        <taxon>Ascomycota</taxon>
        <taxon>Pezizomycotina</taxon>
        <taxon>Leotiomycetes</taxon>
        <taxon>Helotiales</taxon>
        <taxon>Sclerotiniaceae</taxon>
        <taxon>Botrytis</taxon>
    </lineage>
</organism>
<dbReference type="GO" id="GO:0016301">
    <property type="term" value="F:kinase activity"/>
    <property type="evidence" value="ECO:0007669"/>
    <property type="project" value="UniProtKB-KW"/>
</dbReference>
<reference evidence="3" key="1">
    <citation type="journal article" date="2011" name="PLoS Genet.">
        <title>Genomic analysis of the necrotrophic fungal pathogens Sclerotinia sclerotiorum and Botrytis cinerea.</title>
        <authorList>
            <person name="Amselem J."/>
            <person name="Cuomo C.A."/>
            <person name="van Kan J.A."/>
            <person name="Viaud M."/>
            <person name="Benito E.P."/>
            <person name="Couloux A."/>
            <person name="Coutinho P.M."/>
            <person name="de Vries R.P."/>
            <person name="Dyer P.S."/>
            <person name="Fillinger S."/>
            <person name="Fournier E."/>
            <person name="Gout L."/>
            <person name="Hahn M."/>
            <person name="Kohn L."/>
            <person name="Lapalu N."/>
            <person name="Plummer K.M."/>
            <person name="Pradier J.M."/>
            <person name="Quevillon E."/>
            <person name="Sharon A."/>
            <person name="Simon A."/>
            <person name="ten Have A."/>
            <person name="Tudzynski B."/>
            <person name="Tudzynski P."/>
            <person name="Wincker P."/>
            <person name="Andrew M."/>
            <person name="Anthouard V."/>
            <person name="Beever R.E."/>
            <person name="Beffa R."/>
            <person name="Benoit I."/>
            <person name="Bouzid O."/>
            <person name="Brault B."/>
            <person name="Chen Z."/>
            <person name="Choquer M."/>
            <person name="Collemare J."/>
            <person name="Cotton P."/>
            <person name="Danchin E.G."/>
            <person name="Da Silva C."/>
            <person name="Gautier A."/>
            <person name="Giraud C."/>
            <person name="Giraud T."/>
            <person name="Gonzalez C."/>
            <person name="Grossetete S."/>
            <person name="Guldener U."/>
            <person name="Henrissat B."/>
            <person name="Howlett B.J."/>
            <person name="Kodira C."/>
            <person name="Kretschmer M."/>
            <person name="Lappartient A."/>
            <person name="Leroch M."/>
            <person name="Levis C."/>
            <person name="Mauceli E."/>
            <person name="Neuveglise C."/>
            <person name="Oeser B."/>
            <person name="Pearson M."/>
            <person name="Poulain J."/>
            <person name="Poussereau N."/>
            <person name="Quesneville H."/>
            <person name="Rascle C."/>
            <person name="Schumacher J."/>
            <person name="Segurens B."/>
            <person name="Sexton A."/>
            <person name="Silva E."/>
            <person name="Sirven C."/>
            <person name="Soanes D.M."/>
            <person name="Talbot N.J."/>
            <person name="Templeton M."/>
            <person name="Yandava C."/>
            <person name="Yarden O."/>
            <person name="Zeng Q."/>
            <person name="Rollins J.A."/>
            <person name="Lebrun M.H."/>
            <person name="Dickman M."/>
        </authorList>
    </citation>
    <scope>NUCLEOTIDE SEQUENCE [LARGE SCALE GENOMIC DNA]</scope>
    <source>
        <strain evidence="3">T4</strain>
    </source>
</reference>
<dbReference type="EMBL" id="FQ790270">
    <property type="protein sequence ID" value="CCD44372.1"/>
    <property type="molecule type" value="Genomic_DNA"/>
</dbReference>
<dbReference type="AlphaFoldDB" id="G2XV52"/>
<accession>G2XV52</accession>
<feature type="compositionally biased region" description="Low complexity" evidence="1">
    <location>
        <begin position="104"/>
        <end position="120"/>
    </location>
</feature>
<evidence type="ECO:0000256" key="1">
    <source>
        <dbReference type="SAM" id="MobiDB-lite"/>
    </source>
</evidence>
<proteinExistence type="predicted"/>
<evidence type="ECO:0000313" key="3">
    <source>
        <dbReference type="Proteomes" id="UP000008177"/>
    </source>
</evidence>
<feature type="region of interest" description="Disordered" evidence="1">
    <location>
        <begin position="94"/>
        <end position="134"/>
    </location>
</feature>